<dbReference type="SUPFAM" id="SSF55120">
    <property type="entry name" value="Pseudouridine synthase"/>
    <property type="match status" value="1"/>
</dbReference>
<dbReference type="PATRIC" id="fig|1618989.3.peg.13"/>
<dbReference type="Pfam" id="PF01479">
    <property type="entry name" value="S4"/>
    <property type="match status" value="1"/>
</dbReference>
<dbReference type="Gene3D" id="3.10.290.10">
    <property type="entry name" value="RNA-binding S4 domain"/>
    <property type="match status" value="1"/>
</dbReference>
<organism evidence="7 8">
    <name type="scientific">Candidatus Uhrbacteria bacterium GW2011_GWD2_52_7</name>
    <dbReference type="NCBI Taxonomy" id="1618989"/>
    <lineage>
        <taxon>Bacteria</taxon>
        <taxon>Candidatus Uhriibacteriota</taxon>
    </lineage>
</organism>
<evidence type="ECO:0000256" key="5">
    <source>
        <dbReference type="RuleBase" id="RU362028"/>
    </source>
</evidence>
<dbReference type="InterPro" id="IPR036986">
    <property type="entry name" value="S4_RNA-bd_sf"/>
</dbReference>
<comment type="catalytic activity">
    <reaction evidence="5">
        <text>a uridine in RNA = a pseudouridine in RNA</text>
        <dbReference type="Rhea" id="RHEA:48348"/>
        <dbReference type="Rhea" id="RHEA-COMP:12068"/>
        <dbReference type="Rhea" id="RHEA-COMP:12069"/>
        <dbReference type="ChEBI" id="CHEBI:65314"/>
        <dbReference type="ChEBI" id="CHEBI:65315"/>
    </reaction>
</comment>
<evidence type="ECO:0000256" key="1">
    <source>
        <dbReference type="ARBA" id="ARBA00010876"/>
    </source>
</evidence>
<gene>
    <name evidence="7" type="ORF">UY72_C0001G0014</name>
</gene>
<dbReference type="PANTHER" id="PTHR21600:SF44">
    <property type="entry name" value="RIBOSOMAL LARGE SUBUNIT PSEUDOURIDINE SYNTHASE D"/>
    <property type="match status" value="1"/>
</dbReference>
<keyword evidence="2 5" id="KW-0413">Isomerase</keyword>
<comment type="caution">
    <text evidence="7">The sequence shown here is derived from an EMBL/GenBank/DDBJ whole genome shotgun (WGS) entry which is preliminary data.</text>
</comment>
<dbReference type="Gene3D" id="3.30.2350.10">
    <property type="entry name" value="Pseudouridine synthase"/>
    <property type="match status" value="1"/>
</dbReference>
<evidence type="ECO:0000256" key="3">
    <source>
        <dbReference type="PIRSR" id="PIRSR606225-1"/>
    </source>
</evidence>
<proteinExistence type="inferred from homology"/>
<keyword evidence="4" id="KW-0694">RNA-binding</keyword>
<comment type="similarity">
    <text evidence="1 5">Belongs to the pseudouridine synthase RluA family.</text>
</comment>
<dbReference type="PROSITE" id="PS50889">
    <property type="entry name" value="S4"/>
    <property type="match status" value="1"/>
</dbReference>
<evidence type="ECO:0000313" key="8">
    <source>
        <dbReference type="Proteomes" id="UP000034846"/>
    </source>
</evidence>
<protein>
    <recommendedName>
        <fullName evidence="5">Pseudouridine synthase</fullName>
        <ecNumber evidence="5">5.4.99.-</ecNumber>
    </recommendedName>
</protein>
<dbReference type="InterPro" id="IPR006145">
    <property type="entry name" value="PsdUridine_synth_RsuA/RluA"/>
</dbReference>
<dbReference type="AlphaFoldDB" id="A0A0G1ZRL8"/>
<evidence type="ECO:0000256" key="2">
    <source>
        <dbReference type="ARBA" id="ARBA00023235"/>
    </source>
</evidence>
<reference evidence="7 8" key="1">
    <citation type="journal article" date="2015" name="Nature">
        <title>rRNA introns, odd ribosomes, and small enigmatic genomes across a large radiation of phyla.</title>
        <authorList>
            <person name="Brown C.T."/>
            <person name="Hug L.A."/>
            <person name="Thomas B.C."/>
            <person name="Sharon I."/>
            <person name="Castelle C.J."/>
            <person name="Singh A."/>
            <person name="Wilkins M.J."/>
            <person name="Williams K.H."/>
            <person name="Banfield J.F."/>
        </authorList>
    </citation>
    <scope>NUCLEOTIDE SEQUENCE [LARGE SCALE GENOMIC DNA]</scope>
</reference>
<dbReference type="CDD" id="cd00165">
    <property type="entry name" value="S4"/>
    <property type="match status" value="1"/>
</dbReference>
<dbReference type="Proteomes" id="UP000034846">
    <property type="component" value="Unassembled WGS sequence"/>
</dbReference>
<dbReference type="EC" id="5.4.99.-" evidence="5"/>
<dbReference type="EMBL" id="LCRD01000001">
    <property type="protein sequence ID" value="KKW30902.1"/>
    <property type="molecule type" value="Genomic_DNA"/>
</dbReference>
<dbReference type="GO" id="GO:0120159">
    <property type="term" value="F:rRNA pseudouridine synthase activity"/>
    <property type="evidence" value="ECO:0007669"/>
    <property type="project" value="UniProtKB-ARBA"/>
</dbReference>
<name>A0A0G1ZRL8_9BACT</name>
<dbReference type="NCBIfam" id="TIGR00005">
    <property type="entry name" value="rluA_subfam"/>
    <property type="match status" value="1"/>
</dbReference>
<dbReference type="InterPro" id="IPR002942">
    <property type="entry name" value="S4_RNA-bd"/>
</dbReference>
<accession>A0A0G1ZRL8</accession>
<dbReference type="InterPro" id="IPR006225">
    <property type="entry name" value="PsdUridine_synth_RluC/D"/>
</dbReference>
<dbReference type="InterPro" id="IPR020103">
    <property type="entry name" value="PsdUridine_synth_cat_dom_sf"/>
</dbReference>
<dbReference type="CDD" id="cd02869">
    <property type="entry name" value="PseudoU_synth_RluA_like"/>
    <property type="match status" value="1"/>
</dbReference>
<dbReference type="PANTHER" id="PTHR21600">
    <property type="entry name" value="MITOCHONDRIAL RNA PSEUDOURIDINE SYNTHASE"/>
    <property type="match status" value="1"/>
</dbReference>
<sequence length="302" mass="33040">MKTVELLNSTPERLDIALAKSLGISRAKAQRAIKDGRVFVDGEVATAHHLVDTSKAVTIEPLSVEAQAKTGQLPVVDIIYEDDDVLVVNKPSGVLVHPTEASNEYTLIDAIIAQRPQIADVGDNKARSGIVHRLDKEASGVLIVAKNNNAFNHLKQAFAERLTSKHYTVLVTGKVPDEVGTINFPIARSSSRARMAARPLSQEGKEAITHYEVTKRFANATLVDVRIETGRTHQIRAHFFALGSPVAGDTLYVQRGLKQFPIGRLFLHARELTIPLPSGETKTFVAPPPQDLENFLTTLHEV</sequence>
<comment type="function">
    <text evidence="5">Responsible for synthesis of pseudouridine from uracil.</text>
</comment>
<dbReference type="InterPro" id="IPR050188">
    <property type="entry name" value="RluA_PseudoU_synthase"/>
</dbReference>
<evidence type="ECO:0000259" key="6">
    <source>
        <dbReference type="SMART" id="SM00363"/>
    </source>
</evidence>
<dbReference type="SMART" id="SM00363">
    <property type="entry name" value="S4"/>
    <property type="match status" value="1"/>
</dbReference>
<evidence type="ECO:0000313" key="7">
    <source>
        <dbReference type="EMBL" id="KKW30902.1"/>
    </source>
</evidence>
<dbReference type="GO" id="GO:0000455">
    <property type="term" value="P:enzyme-directed rRNA pseudouridine synthesis"/>
    <property type="evidence" value="ECO:0007669"/>
    <property type="project" value="UniProtKB-ARBA"/>
</dbReference>
<dbReference type="GO" id="GO:0003723">
    <property type="term" value="F:RNA binding"/>
    <property type="evidence" value="ECO:0007669"/>
    <property type="project" value="UniProtKB-KW"/>
</dbReference>
<dbReference type="SUPFAM" id="SSF55174">
    <property type="entry name" value="Alpha-L RNA-binding motif"/>
    <property type="match status" value="1"/>
</dbReference>
<evidence type="ECO:0000256" key="4">
    <source>
        <dbReference type="PROSITE-ProRule" id="PRU00182"/>
    </source>
</evidence>
<dbReference type="Pfam" id="PF00849">
    <property type="entry name" value="PseudoU_synth_2"/>
    <property type="match status" value="1"/>
</dbReference>
<feature type="active site" evidence="3">
    <location>
        <position position="135"/>
    </location>
</feature>
<feature type="domain" description="RNA-binding S4" evidence="6">
    <location>
        <begin position="12"/>
        <end position="70"/>
    </location>
</feature>